<keyword evidence="3" id="KW-1185">Reference proteome</keyword>
<evidence type="ECO:0000256" key="1">
    <source>
        <dbReference type="SAM" id="MobiDB-lite"/>
    </source>
</evidence>
<accession>A0A1D1VB83</accession>
<organism evidence="2 3">
    <name type="scientific">Ramazzottius varieornatus</name>
    <name type="common">Water bear</name>
    <name type="synonym">Tardigrade</name>
    <dbReference type="NCBI Taxonomy" id="947166"/>
    <lineage>
        <taxon>Eukaryota</taxon>
        <taxon>Metazoa</taxon>
        <taxon>Ecdysozoa</taxon>
        <taxon>Tardigrada</taxon>
        <taxon>Eutardigrada</taxon>
        <taxon>Parachela</taxon>
        <taxon>Hypsibioidea</taxon>
        <taxon>Ramazzottiidae</taxon>
        <taxon>Ramazzottius</taxon>
    </lineage>
</organism>
<comment type="caution">
    <text evidence="2">The sequence shown here is derived from an EMBL/GenBank/DDBJ whole genome shotgun (WGS) entry which is preliminary data.</text>
</comment>
<proteinExistence type="predicted"/>
<evidence type="ECO:0000313" key="2">
    <source>
        <dbReference type="EMBL" id="GAU97007.1"/>
    </source>
</evidence>
<dbReference type="Proteomes" id="UP000186922">
    <property type="component" value="Unassembled WGS sequence"/>
</dbReference>
<dbReference type="AlphaFoldDB" id="A0A1D1VB83"/>
<gene>
    <name evidence="2" type="primary">RvY_08371-1</name>
    <name evidence="2" type="synonym">RvY_08371.1</name>
    <name evidence="2" type="ORF">RvY_08371</name>
</gene>
<dbReference type="EMBL" id="BDGG01000004">
    <property type="protein sequence ID" value="GAU97007.1"/>
    <property type="molecule type" value="Genomic_DNA"/>
</dbReference>
<evidence type="ECO:0000313" key="3">
    <source>
        <dbReference type="Proteomes" id="UP000186922"/>
    </source>
</evidence>
<reference evidence="2 3" key="1">
    <citation type="journal article" date="2016" name="Nat. Commun.">
        <title>Extremotolerant tardigrade genome and improved radiotolerance of human cultured cells by tardigrade-unique protein.</title>
        <authorList>
            <person name="Hashimoto T."/>
            <person name="Horikawa D.D."/>
            <person name="Saito Y."/>
            <person name="Kuwahara H."/>
            <person name="Kozuka-Hata H."/>
            <person name="Shin-I T."/>
            <person name="Minakuchi Y."/>
            <person name="Ohishi K."/>
            <person name="Motoyama A."/>
            <person name="Aizu T."/>
            <person name="Enomoto A."/>
            <person name="Kondo K."/>
            <person name="Tanaka S."/>
            <person name="Hara Y."/>
            <person name="Koshikawa S."/>
            <person name="Sagara H."/>
            <person name="Miura T."/>
            <person name="Yokobori S."/>
            <person name="Miyagawa K."/>
            <person name="Suzuki Y."/>
            <person name="Kubo T."/>
            <person name="Oyama M."/>
            <person name="Kohara Y."/>
            <person name="Fujiyama A."/>
            <person name="Arakawa K."/>
            <person name="Katayama T."/>
            <person name="Toyoda A."/>
            <person name="Kunieda T."/>
        </authorList>
    </citation>
    <scope>NUCLEOTIDE SEQUENCE [LARGE SCALE GENOMIC DNA]</scope>
    <source>
        <strain evidence="2 3">YOKOZUNA-1</strain>
    </source>
</reference>
<name>A0A1D1VB83_RAMVA</name>
<sequence>MDENNMGRKIPPFLPSEPVVARADTRKRSANGEHGGANPMHSADDLDPCRLVNVVVGSEPEEKGI</sequence>
<protein>
    <submittedName>
        <fullName evidence="2">Uncharacterized protein</fullName>
    </submittedName>
</protein>
<feature type="region of interest" description="Disordered" evidence="1">
    <location>
        <begin position="1"/>
        <end position="45"/>
    </location>
</feature>